<evidence type="ECO:0000313" key="11">
    <source>
        <dbReference type="EMBL" id="DBA04045.1"/>
    </source>
</evidence>
<dbReference type="SUPFAM" id="SSF55486">
    <property type="entry name" value="Metalloproteases ('zincins'), catalytic domain"/>
    <property type="match status" value="1"/>
</dbReference>
<comment type="cofactor">
    <cofactor evidence="1">
        <name>Zn(2+)</name>
        <dbReference type="ChEBI" id="CHEBI:29105"/>
    </cofactor>
</comment>
<dbReference type="GO" id="GO:0016485">
    <property type="term" value="P:protein processing"/>
    <property type="evidence" value="ECO:0007669"/>
    <property type="project" value="TreeGrafter"/>
</dbReference>
<dbReference type="Gene3D" id="1.10.1380.10">
    <property type="entry name" value="Neutral endopeptidase , domain2"/>
    <property type="match status" value="1"/>
</dbReference>
<reference evidence="11" key="1">
    <citation type="submission" date="2022-11" db="EMBL/GenBank/DDBJ databases">
        <authorList>
            <person name="Morgan W.R."/>
            <person name="Tartar A."/>
        </authorList>
    </citation>
    <scope>NUCLEOTIDE SEQUENCE</scope>
    <source>
        <strain evidence="11">ARSEF 373</strain>
    </source>
</reference>
<dbReference type="InterPro" id="IPR018497">
    <property type="entry name" value="Peptidase_M13_C"/>
</dbReference>
<feature type="chain" id="PRO_5043416260" description="Endothelin-converting enzyme 1" evidence="8">
    <location>
        <begin position="22"/>
        <end position="658"/>
    </location>
</feature>
<organism evidence="11 12">
    <name type="scientific">Lagenidium giganteum</name>
    <dbReference type="NCBI Taxonomy" id="4803"/>
    <lineage>
        <taxon>Eukaryota</taxon>
        <taxon>Sar</taxon>
        <taxon>Stramenopiles</taxon>
        <taxon>Oomycota</taxon>
        <taxon>Peronosporomycetes</taxon>
        <taxon>Pythiales</taxon>
        <taxon>Pythiaceae</taxon>
    </lineage>
</organism>
<keyword evidence="7" id="KW-0482">Metalloprotease</keyword>
<keyword evidence="12" id="KW-1185">Reference proteome</keyword>
<keyword evidence="3" id="KW-0645">Protease</keyword>
<evidence type="ECO:0000256" key="6">
    <source>
        <dbReference type="ARBA" id="ARBA00022833"/>
    </source>
</evidence>
<evidence type="ECO:0000256" key="7">
    <source>
        <dbReference type="ARBA" id="ARBA00023049"/>
    </source>
</evidence>
<dbReference type="GO" id="GO:0046872">
    <property type="term" value="F:metal ion binding"/>
    <property type="evidence" value="ECO:0007669"/>
    <property type="project" value="UniProtKB-KW"/>
</dbReference>
<dbReference type="PANTHER" id="PTHR11733">
    <property type="entry name" value="ZINC METALLOPROTEASE FAMILY M13 NEPRILYSIN-RELATED"/>
    <property type="match status" value="1"/>
</dbReference>
<dbReference type="AlphaFoldDB" id="A0AAV2ZDF1"/>
<gene>
    <name evidence="11" type="ORF">N0F65_009392</name>
</gene>
<comment type="caution">
    <text evidence="11">The sequence shown here is derived from an EMBL/GenBank/DDBJ whole genome shotgun (WGS) entry which is preliminary data.</text>
</comment>
<protein>
    <recommendedName>
        <fullName evidence="13">Endothelin-converting enzyme 1</fullName>
    </recommendedName>
</protein>
<dbReference type="InterPro" id="IPR000718">
    <property type="entry name" value="Peptidase_M13"/>
</dbReference>
<evidence type="ECO:0000259" key="9">
    <source>
        <dbReference type="Pfam" id="PF01431"/>
    </source>
</evidence>
<dbReference type="InterPro" id="IPR024079">
    <property type="entry name" value="MetalloPept_cat_dom_sf"/>
</dbReference>
<evidence type="ECO:0000256" key="1">
    <source>
        <dbReference type="ARBA" id="ARBA00001947"/>
    </source>
</evidence>
<comment type="similarity">
    <text evidence="2">Belongs to the peptidase M13 family.</text>
</comment>
<proteinExistence type="inferred from homology"/>
<evidence type="ECO:0000256" key="2">
    <source>
        <dbReference type="ARBA" id="ARBA00007357"/>
    </source>
</evidence>
<name>A0AAV2ZDF1_9STRA</name>
<evidence type="ECO:0008006" key="13">
    <source>
        <dbReference type="Google" id="ProtNLM"/>
    </source>
</evidence>
<dbReference type="Proteomes" id="UP001146120">
    <property type="component" value="Unassembled WGS sequence"/>
</dbReference>
<dbReference type="Pfam" id="PF05649">
    <property type="entry name" value="Peptidase_M13_N"/>
    <property type="match status" value="1"/>
</dbReference>
<evidence type="ECO:0000259" key="10">
    <source>
        <dbReference type="Pfam" id="PF05649"/>
    </source>
</evidence>
<dbReference type="PROSITE" id="PS51885">
    <property type="entry name" value="NEPRILYSIN"/>
    <property type="match status" value="1"/>
</dbReference>
<keyword evidence="5" id="KW-0378">Hydrolase</keyword>
<keyword evidence="4" id="KW-0479">Metal-binding</keyword>
<evidence type="ECO:0000256" key="4">
    <source>
        <dbReference type="ARBA" id="ARBA00022723"/>
    </source>
</evidence>
<keyword evidence="6" id="KW-0862">Zinc</keyword>
<evidence type="ECO:0000256" key="5">
    <source>
        <dbReference type="ARBA" id="ARBA00022801"/>
    </source>
</evidence>
<dbReference type="GO" id="GO:0004222">
    <property type="term" value="F:metalloendopeptidase activity"/>
    <property type="evidence" value="ECO:0007669"/>
    <property type="project" value="InterPro"/>
</dbReference>
<dbReference type="InterPro" id="IPR008753">
    <property type="entry name" value="Peptidase_M13_N"/>
</dbReference>
<dbReference type="Pfam" id="PF01431">
    <property type="entry name" value="Peptidase_M13"/>
    <property type="match status" value="1"/>
</dbReference>
<feature type="domain" description="Peptidase M13 N-terminal" evidence="10">
    <location>
        <begin position="37"/>
        <end position="405"/>
    </location>
</feature>
<dbReference type="InterPro" id="IPR042089">
    <property type="entry name" value="Peptidase_M13_dom_2"/>
</dbReference>
<accession>A0AAV2ZDF1</accession>
<evidence type="ECO:0000256" key="8">
    <source>
        <dbReference type="SAM" id="SignalP"/>
    </source>
</evidence>
<keyword evidence="8" id="KW-0732">Signal</keyword>
<feature type="signal peptide" evidence="8">
    <location>
        <begin position="1"/>
        <end position="21"/>
    </location>
</feature>
<feature type="domain" description="Peptidase M13 C-terminal" evidence="9">
    <location>
        <begin position="447"/>
        <end position="657"/>
    </location>
</feature>
<dbReference type="PANTHER" id="PTHR11733:SF167">
    <property type="entry name" value="FI17812P1-RELATED"/>
    <property type="match status" value="1"/>
</dbReference>
<dbReference type="CDD" id="cd08662">
    <property type="entry name" value="M13"/>
    <property type="match status" value="1"/>
</dbReference>
<dbReference type="Gene3D" id="3.40.390.10">
    <property type="entry name" value="Collagenase (Catalytic Domain)"/>
    <property type="match status" value="1"/>
</dbReference>
<reference evidence="11" key="2">
    <citation type="journal article" date="2023" name="Microbiol Resour">
        <title>Decontamination and Annotation of the Draft Genome Sequence of the Oomycete Lagenidium giganteum ARSEF 373.</title>
        <authorList>
            <person name="Morgan W.R."/>
            <person name="Tartar A."/>
        </authorList>
    </citation>
    <scope>NUCLEOTIDE SEQUENCE</scope>
    <source>
        <strain evidence="11">ARSEF 373</strain>
    </source>
</reference>
<dbReference type="PRINTS" id="PR00786">
    <property type="entry name" value="NEPRILYSIN"/>
</dbReference>
<sequence>MKSVLATFGAVCLLAASPTNAALPSDVRAWMDESVKPCDDFYQHVCGNFIKNAPISQNKTGVSALSIAQVNLEATIAKILADTSNDAGKFYASCMNTALIEELGMTEVQSVVKTLNAITKRDELLTFAGKLVSESIVSFANYDVLSEPKNATRTVLRFYMLDTPVPAATYVQPGVNVDELSKVLSTYVAATLHAAHQWCGDDVTSTAERVVELINKFVPLYNNIQVAMEPVNIDSYYPLLTVAETKDKYPLLGGAFLKHLPLADDVPVLVLSPKYFDEAEKIIEETDIDVLKAYLTFSIVHSSVDALPQALRDANFALMGPLQGKTKPDDRSVTCTQAVHAFLPDTMGKLVFERWNDHEGVKLSNEILDNLLDLMEKRMLEVEWLSKETREAGVKKLKATVRLVGASDVTEKITIDENAFLANVKRATRFLYDRQLQKTTKPAAEVNAAHMFSANKVVIPIAFLQSPIFNATYHPARTFGGVGMSVGHEITHGYDSKGRFYDENGSIRRWWNDADDAEFKRRSECFIDQYSSFRLTDNQGAYVINNNGTTTLGENIADNGGIKLAFQGYKAFAKENPDLVKSSDMTDNEIEKLVFISASQFYCTNSNADQVKKWALTDEHTYATARVNGMMMNSKAFAEVFQCPVGSAMNPVTKCEIW</sequence>
<dbReference type="EMBL" id="DAKRPA010000012">
    <property type="protein sequence ID" value="DBA04045.1"/>
    <property type="molecule type" value="Genomic_DNA"/>
</dbReference>
<dbReference type="GO" id="GO:0005886">
    <property type="term" value="C:plasma membrane"/>
    <property type="evidence" value="ECO:0007669"/>
    <property type="project" value="TreeGrafter"/>
</dbReference>
<evidence type="ECO:0000313" key="12">
    <source>
        <dbReference type="Proteomes" id="UP001146120"/>
    </source>
</evidence>
<evidence type="ECO:0000256" key="3">
    <source>
        <dbReference type="ARBA" id="ARBA00022670"/>
    </source>
</evidence>